<sequence>MFAEADGGFAGGDGLEIFFAWGVGTLGVHYHGRLVQHVIPFMHSLENTLLSYATQHLPSLPQIYTWKFDTALVRHSFEWEIGGSNWYEKTHALKRHAARKWGSSPEQRMALADYAVRVWGGVKRNAPATMQGYVQTVSQGQVPSNHKGIASWSKVAAFSNPNEHAIFDARVSFSLNVLQLIHGDEQRLWFPHLAGRNTQLNACWPRLKTLARQQSWLRIATTDVYPTYIGLLVNVSRKLNVEIGDVEMLLFSKAEDFALAFNEAYPA</sequence>
<keyword evidence="2" id="KW-1185">Reference proteome</keyword>
<reference evidence="1 2" key="1">
    <citation type="submission" date="2023-02" db="EMBL/GenBank/DDBJ databases">
        <title>Evolution of Hrp T3SS in non-pathogenic Pseudomonas fluorescens.</title>
        <authorList>
            <person name="Liao K."/>
            <person name="Wei H."/>
            <person name="Gu Y."/>
        </authorList>
    </citation>
    <scope>NUCLEOTIDE SEQUENCE [LARGE SCALE GENOMIC DNA]</scope>
    <source>
        <strain evidence="1 2">FP2034</strain>
    </source>
</reference>
<protein>
    <submittedName>
        <fullName evidence="1">Uncharacterized protein</fullName>
    </submittedName>
</protein>
<gene>
    <name evidence="1" type="ORF">PSH92_04810</name>
</gene>
<dbReference type="RefSeq" id="WP_305469800.1">
    <property type="nucleotide sequence ID" value="NZ_CP117451.1"/>
</dbReference>
<dbReference type="Proteomes" id="UP001224838">
    <property type="component" value="Chromosome"/>
</dbReference>
<accession>A0ABY9FH16</accession>
<proteinExistence type="predicted"/>
<evidence type="ECO:0000313" key="1">
    <source>
        <dbReference type="EMBL" id="WLH02193.1"/>
    </source>
</evidence>
<organism evidence="1 2">
    <name type="scientific">Pseudomonas beijingensis</name>
    <dbReference type="NCBI Taxonomy" id="2954101"/>
    <lineage>
        <taxon>Bacteria</taxon>
        <taxon>Pseudomonadati</taxon>
        <taxon>Pseudomonadota</taxon>
        <taxon>Gammaproteobacteria</taxon>
        <taxon>Pseudomonadales</taxon>
        <taxon>Pseudomonadaceae</taxon>
        <taxon>Pseudomonas</taxon>
    </lineage>
</organism>
<dbReference type="EMBL" id="CP117451">
    <property type="protein sequence ID" value="WLH02193.1"/>
    <property type="molecule type" value="Genomic_DNA"/>
</dbReference>
<name>A0ABY9FH16_9PSED</name>
<evidence type="ECO:0000313" key="2">
    <source>
        <dbReference type="Proteomes" id="UP001224838"/>
    </source>
</evidence>